<dbReference type="Proteomes" id="UP000256845">
    <property type="component" value="Unassembled WGS sequence"/>
</dbReference>
<protein>
    <recommendedName>
        <fullName evidence="1">Spore protein YkvP/CgeB glycosyl transferase-like domain-containing protein</fullName>
    </recommendedName>
</protein>
<dbReference type="EMBL" id="QRDW01000008">
    <property type="protein sequence ID" value="RED48134.1"/>
    <property type="molecule type" value="Genomic_DNA"/>
</dbReference>
<name>A0A3D9HF78_9PROT</name>
<proteinExistence type="predicted"/>
<evidence type="ECO:0000313" key="2">
    <source>
        <dbReference type="EMBL" id="RED48134.1"/>
    </source>
</evidence>
<reference evidence="2 3" key="1">
    <citation type="submission" date="2018-07" db="EMBL/GenBank/DDBJ databases">
        <title>Genomic Encyclopedia of Type Strains, Phase III (KMG-III): the genomes of soil and plant-associated and newly described type strains.</title>
        <authorList>
            <person name="Whitman W."/>
        </authorList>
    </citation>
    <scope>NUCLEOTIDE SEQUENCE [LARGE SCALE GENOMIC DNA]</scope>
    <source>
        <strain evidence="2 3">CECT 8488</strain>
    </source>
</reference>
<keyword evidence="3" id="KW-1185">Reference proteome</keyword>
<gene>
    <name evidence="2" type="ORF">DFP90_108153</name>
</gene>
<dbReference type="AlphaFoldDB" id="A0A3D9HF78"/>
<dbReference type="RefSeq" id="WP_115937753.1">
    <property type="nucleotide sequence ID" value="NZ_QRDW01000008.1"/>
</dbReference>
<comment type="caution">
    <text evidence="2">The sequence shown here is derived from an EMBL/GenBank/DDBJ whole genome shotgun (WGS) entry which is preliminary data.</text>
</comment>
<feature type="domain" description="Spore protein YkvP/CgeB glycosyl transferase-like" evidence="1">
    <location>
        <begin position="251"/>
        <end position="377"/>
    </location>
</feature>
<evidence type="ECO:0000259" key="1">
    <source>
        <dbReference type="Pfam" id="PF13524"/>
    </source>
</evidence>
<dbReference type="Pfam" id="PF13524">
    <property type="entry name" value="Glyco_trans_1_2"/>
    <property type="match status" value="1"/>
</dbReference>
<sequence>MIGIGFLCHAENDNVNEMARQMADGFLAEGVDYRLIDTRQSGAGQELLDLIRETDGNCFLNCFNNVGLPTAGDSPVLDAINDAFIPVYSWYLDHPIINAPEFNIPVKNHIITQTSPLHVEFLEKYPIHDGRPLYTLPHAVNVSDNFSWDQEKTIPCLFVGTIGAHPDEQRNQWAGQYGERVAENLNRMVELYLGGLPGGLENYLLKGLDQQEKERLDWPLLRSYAIVLDRYLRDRMKLIMAQLCLDVGGLVAGPGFDALLSAGTADQFPGAVPADQVPALVHQSRLMMSPQPEYYQSHERFFFAAAGSAVPITGQQDYPAQWLDQGVVKVDYRDPSGNRDRLMAALQDEDLLAQKALDAYSAVRERHQYQNRALEILRHLAEVSH</sequence>
<organism evidence="2 3">
    <name type="scientific">Aestuariispira insulae</name>
    <dbReference type="NCBI Taxonomy" id="1461337"/>
    <lineage>
        <taxon>Bacteria</taxon>
        <taxon>Pseudomonadati</taxon>
        <taxon>Pseudomonadota</taxon>
        <taxon>Alphaproteobacteria</taxon>
        <taxon>Rhodospirillales</taxon>
        <taxon>Kiloniellaceae</taxon>
        <taxon>Aestuariispira</taxon>
    </lineage>
</organism>
<evidence type="ECO:0000313" key="3">
    <source>
        <dbReference type="Proteomes" id="UP000256845"/>
    </source>
</evidence>
<dbReference type="InterPro" id="IPR055259">
    <property type="entry name" value="YkvP/CgeB_Glyco_trans-like"/>
</dbReference>
<accession>A0A3D9HF78</accession>
<dbReference type="OrthoDB" id="5756516at2"/>